<dbReference type="InterPro" id="IPR052533">
    <property type="entry name" value="WalJ/YycJ-like"/>
</dbReference>
<proteinExistence type="predicted"/>
<dbReference type="SMART" id="SM00849">
    <property type="entry name" value="Lactamase_B"/>
    <property type="match status" value="1"/>
</dbReference>
<dbReference type="AlphaFoldDB" id="X5DHI8"/>
<dbReference type="OrthoDB" id="9781189at2"/>
<dbReference type="Gene3D" id="3.60.15.10">
    <property type="entry name" value="Ribonuclease Z/Hydroxyacylglutathione hydrolase-like"/>
    <property type="match status" value="1"/>
</dbReference>
<name>X5DHI8_9BACT</name>
<dbReference type="eggNOG" id="COG1235">
    <property type="taxonomic scope" value="Bacteria"/>
</dbReference>
<dbReference type="Proteomes" id="UP000181981">
    <property type="component" value="Unassembled WGS sequence"/>
</dbReference>
<reference evidence="2 4" key="1">
    <citation type="submission" date="2014-03" db="EMBL/GenBank/DDBJ databases">
        <title>Complete genome sequence of a deeply braunched marine Bacteroidia bacterium Draconibacterium orientale type strain FH5T.</title>
        <authorList>
            <person name="Li X."/>
            <person name="Wang X."/>
            <person name="Xie Z."/>
            <person name="Du Z."/>
            <person name="Chen G."/>
        </authorList>
    </citation>
    <scope>NUCLEOTIDE SEQUENCE [LARGE SCALE GENOMIC DNA]</scope>
    <source>
        <strain evidence="2 4">FH5</strain>
    </source>
</reference>
<dbReference type="STRING" id="1168034.FH5T_10915"/>
<dbReference type="KEGG" id="dori:FH5T_10915"/>
<accession>X5DHI8</accession>
<sequence>MLEICAIASGSNGNCYYIGNENSAILVDAGISTKQILKRMDERGLDSGKLRALFITHEHSDHMRGARVMGKRLQIPVYMTAKTYDGSYKNLRPDFPKFFTCDETIAIDDFTVHPVQKLHDAADPCSFRISYNDLSIGVFTDIGEACDNVKAHVAKCHALFLESNYDDKMLWEGRYPQFLKERVASNVGHLSNDQTFELLDKHTNGDLRCVFLSHISKDNNTHEKALETMQPLTGRFEITIASRFEASEVYQLSHEAGHKKQIPNNTQNLKLQFPGF</sequence>
<dbReference type="SUPFAM" id="SSF56281">
    <property type="entry name" value="Metallo-hydrolase/oxidoreductase"/>
    <property type="match status" value="1"/>
</dbReference>
<dbReference type="InterPro" id="IPR036866">
    <property type="entry name" value="RibonucZ/Hydroxyglut_hydro"/>
</dbReference>
<evidence type="ECO:0000313" key="2">
    <source>
        <dbReference type="EMBL" id="AHW59942.1"/>
    </source>
</evidence>
<feature type="domain" description="Metallo-beta-lactamase" evidence="1">
    <location>
        <begin position="12"/>
        <end position="189"/>
    </location>
</feature>
<dbReference type="EMBL" id="CP007451">
    <property type="protein sequence ID" value="AHW59942.1"/>
    <property type="molecule type" value="Genomic_DNA"/>
</dbReference>
<dbReference type="EMBL" id="FOHT01000012">
    <property type="protein sequence ID" value="SET41309.1"/>
    <property type="molecule type" value="Genomic_DNA"/>
</dbReference>
<dbReference type="PANTHER" id="PTHR47619:SF1">
    <property type="entry name" value="EXODEOXYRIBONUCLEASE WALJ"/>
    <property type="match status" value="1"/>
</dbReference>
<dbReference type="PANTHER" id="PTHR47619">
    <property type="entry name" value="METALLO-HYDROLASE YYCJ-RELATED"/>
    <property type="match status" value="1"/>
</dbReference>
<evidence type="ECO:0000313" key="5">
    <source>
        <dbReference type="Proteomes" id="UP000181981"/>
    </source>
</evidence>
<keyword evidence="4" id="KW-1185">Reference proteome</keyword>
<evidence type="ECO:0000259" key="1">
    <source>
        <dbReference type="SMART" id="SM00849"/>
    </source>
</evidence>
<dbReference type="HOGENOM" id="CLU_073253_1_0_10"/>
<evidence type="ECO:0000313" key="3">
    <source>
        <dbReference type="EMBL" id="SET41309.1"/>
    </source>
</evidence>
<dbReference type="RefSeq" id="WP_074780511.1">
    <property type="nucleotide sequence ID" value="NZ_FOHT01000012.1"/>
</dbReference>
<evidence type="ECO:0000313" key="4">
    <source>
        <dbReference type="Proteomes" id="UP000023772"/>
    </source>
</evidence>
<organism evidence="3 5">
    <name type="scientific">Draconibacterium orientale</name>
    <dbReference type="NCBI Taxonomy" id="1168034"/>
    <lineage>
        <taxon>Bacteria</taxon>
        <taxon>Pseudomonadati</taxon>
        <taxon>Bacteroidota</taxon>
        <taxon>Bacteroidia</taxon>
        <taxon>Marinilabiliales</taxon>
        <taxon>Prolixibacteraceae</taxon>
        <taxon>Draconibacterium</taxon>
    </lineage>
</organism>
<dbReference type="Pfam" id="PF00753">
    <property type="entry name" value="Lactamase_B"/>
    <property type="match status" value="1"/>
</dbReference>
<reference evidence="3 5" key="2">
    <citation type="submission" date="2016-10" db="EMBL/GenBank/DDBJ databases">
        <authorList>
            <person name="de Groot N.N."/>
        </authorList>
    </citation>
    <scope>NUCLEOTIDE SEQUENCE [LARGE SCALE GENOMIC DNA]</scope>
    <source>
        <strain evidence="3 5">DSM 25947</strain>
    </source>
</reference>
<gene>
    <name evidence="2" type="ORF">FH5T_10915</name>
    <name evidence="3" type="ORF">SAMN05444285_11280</name>
</gene>
<dbReference type="InterPro" id="IPR001279">
    <property type="entry name" value="Metallo-B-lactamas"/>
</dbReference>
<dbReference type="Proteomes" id="UP000023772">
    <property type="component" value="Chromosome"/>
</dbReference>
<protein>
    <submittedName>
        <fullName evidence="2">Beta-lactamase</fullName>
    </submittedName>
    <submittedName>
        <fullName evidence="3">Phosphoribosyl 1,2-cyclic phosphodiesterase</fullName>
    </submittedName>
</protein>